<dbReference type="InterPro" id="IPR014729">
    <property type="entry name" value="Rossmann-like_a/b/a_fold"/>
</dbReference>
<dbReference type="FunFam" id="3.40.50.620:FF:000143">
    <property type="entry name" value="Cytoplasmic tRNA 2-thiolation protein 2"/>
    <property type="match status" value="1"/>
</dbReference>
<keyword evidence="1 3" id="KW-0963">Cytoplasm</keyword>
<comment type="function">
    <text evidence="3">Plays a central role in 2-thiolation of mcm(5)S(2)U at tRNA wobble positions of tRNA(Lys), tRNA(Glu) and tRNA(Gln). May act by forming a heterodimer with NCS6 that ligates sulfur from thiocarboxylated URM1 onto the uridine of tRNAs at wobble position. Prior mcm(5) tRNA modification by the elongator complex is required for 2-thiolation. May also be involved in protein urmylation.</text>
</comment>
<comment type="subcellular location">
    <subcellularLocation>
        <location evidence="3">Cytoplasm</location>
    </subcellularLocation>
</comment>
<dbReference type="HAMAP" id="MF_03054">
    <property type="entry name" value="CTU2"/>
    <property type="match status" value="1"/>
</dbReference>
<evidence type="ECO:0000313" key="5">
    <source>
        <dbReference type="Proteomes" id="UP000813423"/>
    </source>
</evidence>
<evidence type="ECO:0000256" key="1">
    <source>
        <dbReference type="ARBA" id="ARBA00022490"/>
    </source>
</evidence>
<sequence>MPGKQLSDPCVDCSDAEAILTLRTRRLCKTCYARFVNFKVFKRMENYRLRRNMPRTGPCKLLLPLSCGISSSVLLHILNAQIQHELAKSHPSPGFDLHLLVIEPSSISHSSLSYDEGFELLQQTFPLHSFTRIPLHSIFELDPELQEVISQFSKDGFVDDTGLSAKERLDAFRASIPTSTSKVDVDYILITRLVVAFAKKIACRGVLWGDTDTRLAAKTLANVAKGRGSSLTWQVCDGMSPFGVEFNFPLRDLFKAEVDNYASFFPELTRIIIPDEPPSENVLTKNLSIDELMMRYVQTQGEKYPGVMANVTRTASKLQASLMPANVPQCSFCGAFMLNSGNNDGGDTTGASRALELCYACIRSRPELTC</sequence>
<dbReference type="Gene3D" id="3.40.50.620">
    <property type="entry name" value="HUPs"/>
    <property type="match status" value="1"/>
</dbReference>
<dbReference type="PANTHER" id="PTHR20882">
    <property type="entry name" value="CYTOPLASMIC TRNA 2-THIOLATION PROTEIN 2"/>
    <property type="match status" value="1"/>
</dbReference>
<dbReference type="Proteomes" id="UP000813423">
    <property type="component" value="Unassembled WGS sequence"/>
</dbReference>
<evidence type="ECO:0000313" key="4">
    <source>
        <dbReference type="EMBL" id="KAH1900588.1"/>
    </source>
</evidence>
<dbReference type="InterPro" id="IPR019407">
    <property type="entry name" value="CTU2"/>
</dbReference>
<comment type="similarity">
    <text evidence="3">Belongs to the CTU2/NCS2 family.</text>
</comment>
<name>A0A229Y3T7_ASPFM</name>
<gene>
    <name evidence="3 4" type="primary">NCS2</name>
    <name evidence="3" type="synonym">CTU2</name>
    <name evidence="4" type="ORF">KXV57_008398</name>
</gene>
<dbReference type="GO" id="GO:0016779">
    <property type="term" value="F:nucleotidyltransferase activity"/>
    <property type="evidence" value="ECO:0007669"/>
    <property type="project" value="UniProtKB-UniRule"/>
</dbReference>
<comment type="pathway">
    <text evidence="3">tRNA modification; 5-methoxycarbonylmethyl-2-thiouridine-tRNA biosynthesis.</text>
</comment>
<dbReference type="GO" id="GO:0002143">
    <property type="term" value="P:tRNA wobble position uridine thiolation"/>
    <property type="evidence" value="ECO:0007669"/>
    <property type="project" value="TreeGrafter"/>
</dbReference>
<dbReference type="GO" id="GO:0032447">
    <property type="term" value="P:protein urmylation"/>
    <property type="evidence" value="ECO:0007669"/>
    <property type="project" value="UniProtKB-UniRule"/>
</dbReference>
<keyword evidence="2 3" id="KW-0819">tRNA processing</keyword>
<dbReference type="GO" id="GO:0005829">
    <property type="term" value="C:cytosol"/>
    <property type="evidence" value="ECO:0007669"/>
    <property type="project" value="TreeGrafter"/>
</dbReference>
<dbReference type="Pfam" id="PF10288">
    <property type="entry name" value="CTU2"/>
    <property type="match status" value="1"/>
</dbReference>
<comment type="caution">
    <text evidence="4">The sequence shown here is derived from an EMBL/GenBank/DDBJ whole genome shotgun (WGS) entry which is preliminary data.</text>
</comment>
<protein>
    <recommendedName>
        <fullName evidence="3">Cytoplasmic tRNA 2-thiolation protein 2</fullName>
    </recommendedName>
</protein>
<dbReference type="EMBL" id="JAIBSC010000074">
    <property type="protein sequence ID" value="KAH1900588.1"/>
    <property type="molecule type" value="Genomic_DNA"/>
</dbReference>
<dbReference type="AlphaFoldDB" id="A0A229Y3T7"/>
<dbReference type="GO" id="GO:0000049">
    <property type="term" value="F:tRNA binding"/>
    <property type="evidence" value="ECO:0007669"/>
    <property type="project" value="InterPro"/>
</dbReference>
<evidence type="ECO:0000256" key="3">
    <source>
        <dbReference type="HAMAP-Rule" id="MF_03054"/>
    </source>
</evidence>
<dbReference type="GO" id="GO:0016783">
    <property type="term" value="F:sulfurtransferase activity"/>
    <property type="evidence" value="ECO:0007669"/>
    <property type="project" value="TreeGrafter"/>
</dbReference>
<dbReference type="SUPFAM" id="SSF52402">
    <property type="entry name" value="Adenine nucleotide alpha hydrolases-like"/>
    <property type="match status" value="1"/>
</dbReference>
<evidence type="ECO:0000256" key="2">
    <source>
        <dbReference type="ARBA" id="ARBA00022694"/>
    </source>
</evidence>
<accession>A0A229Y3T7</accession>
<proteinExistence type="inferred from homology"/>
<organism evidence="4 5">
    <name type="scientific">Aspergillus fumigatus</name>
    <name type="common">Neosartorya fumigata</name>
    <dbReference type="NCBI Taxonomy" id="746128"/>
    <lineage>
        <taxon>Eukaryota</taxon>
        <taxon>Fungi</taxon>
        <taxon>Dikarya</taxon>
        <taxon>Ascomycota</taxon>
        <taxon>Pezizomycotina</taxon>
        <taxon>Eurotiomycetes</taxon>
        <taxon>Eurotiomycetidae</taxon>
        <taxon>Eurotiales</taxon>
        <taxon>Aspergillaceae</taxon>
        <taxon>Aspergillus</taxon>
        <taxon>Aspergillus subgen. Fumigati</taxon>
    </lineage>
</organism>
<reference evidence="4" key="1">
    <citation type="submission" date="2021-08" db="EMBL/GenBank/DDBJ databases">
        <title>Global Aspergillus fumigatus from environmental and clinical sources.</title>
        <authorList>
            <person name="Barber A."/>
            <person name="Sae-Ong T."/>
        </authorList>
    </citation>
    <scope>NUCLEOTIDE SEQUENCE</scope>
    <source>
        <strain evidence="4">NRZ-2016-071</strain>
    </source>
</reference>
<dbReference type="PANTHER" id="PTHR20882:SF14">
    <property type="entry name" value="CYTOPLASMIC TRNA 2-THIOLATION PROTEIN 2"/>
    <property type="match status" value="1"/>
</dbReference>